<keyword evidence="3" id="KW-1185">Reference proteome</keyword>
<dbReference type="GO" id="GO:0009236">
    <property type="term" value="P:cobalamin biosynthetic process"/>
    <property type="evidence" value="ECO:0007669"/>
    <property type="project" value="InterPro"/>
</dbReference>
<protein>
    <submittedName>
        <fullName evidence="2">Cobalt-precorrin 5A hydrolase</fullName>
    </submittedName>
</protein>
<reference evidence="2 3" key="1">
    <citation type="submission" date="2018-03" db="EMBL/GenBank/DDBJ databases">
        <title>Genomic Encyclopedia of Archaeal and Bacterial Type Strains, Phase II (KMG-II): from individual species to whole genera.</title>
        <authorList>
            <person name="Goeker M."/>
        </authorList>
    </citation>
    <scope>NUCLEOTIDE SEQUENCE [LARGE SCALE GENOMIC DNA]</scope>
    <source>
        <strain evidence="2 3">DSM 100673</strain>
    </source>
</reference>
<dbReference type="Gene3D" id="3.30.420.180">
    <property type="entry name" value="CobE/GbiG C-terminal domain"/>
    <property type="match status" value="1"/>
</dbReference>
<dbReference type="Pfam" id="PF01890">
    <property type="entry name" value="CbiG_C"/>
    <property type="match status" value="1"/>
</dbReference>
<dbReference type="Proteomes" id="UP000240418">
    <property type="component" value="Unassembled WGS sequence"/>
</dbReference>
<proteinExistence type="predicted"/>
<comment type="caution">
    <text evidence="2">The sequence shown here is derived from an EMBL/GenBank/DDBJ whole genome shotgun (WGS) entry which is preliminary data.</text>
</comment>
<sequence>MIVAGIGFRQSATLQSLQHALNATGHSAPDAIATPSDKADAPALLALSKTLGAPILPITAPTMQAASTLTHSAKVLEKRGTGSVAEACALAALSHNATLLTPRHISLDRLATCAIAKGDPR</sequence>
<organism evidence="2 3">
    <name type="scientific">Shimia abyssi</name>
    <dbReference type="NCBI Taxonomy" id="1662395"/>
    <lineage>
        <taxon>Bacteria</taxon>
        <taxon>Pseudomonadati</taxon>
        <taxon>Pseudomonadota</taxon>
        <taxon>Alphaproteobacteria</taxon>
        <taxon>Rhodobacterales</taxon>
        <taxon>Roseobacteraceae</taxon>
    </lineage>
</organism>
<evidence type="ECO:0000313" key="3">
    <source>
        <dbReference type="Proteomes" id="UP000240418"/>
    </source>
</evidence>
<feature type="domain" description="CobE/GbiG C-terminal" evidence="1">
    <location>
        <begin position="2"/>
        <end position="116"/>
    </location>
</feature>
<dbReference type="OrthoDB" id="7475241at2"/>
<name>A0A2P8FDD7_9RHOB</name>
<evidence type="ECO:0000313" key="2">
    <source>
        <dbReference type="EMBL" id="PSL19688.1"/>
    </source>
</evidence>
<dbReference type="SUPFAM" id="SSF159664">
    <property type="entry name" value="CobE/GbiG C-terminal domain-like"/>
    <property type="match status" value="1"/>
</dbReference>
<keyword evidence="2" id="KW-0378">Hydrolase</keyword>
<dbReference type="InterPro" id="IPR002750">
    <property type="entry name" value="CobE/GbiG_C"/>
</dbReference>
<dbReference type="InterPro" id="IPR036518">
    <property type="entry name" value="CobE/GbiG_C_sf"/>
</dbReference>
<dbReference type="EMBL" id="PYGJ01000005">
    <property type="protein sequence ID" value="PSL19688.1"/>
    <property type="molecule type" value="Genomic_DNA"/>
</dbReference>
<dbReference type="AlphaFoldDB" id="A0A2P8FDD7"/>
<evidence type="ECO:0000259" key="1">
    <source>
        <dbReference type="Pfam" id="PF01890"/>
    </source>
</evidence>
<gene>
    <name evidence="2" type="ORF">CLV88_105111</name>
</gene>
<dbReference type="RefSeq" id="WP_106608345.1">
    <property type="nucleotide sequence ID" value="NZ_PYGJ01000005.1"/>
</dbReference>
<accession>A0A2P8FDD7</accession>
<dbReference type="GO" id="GO:0016787">
    <property type="term" value="F:hydrolase activity"/>
    <property type="evidence" value="ECO:0007669"/>
    <property type="project" value="UniProtKB-KW"/>
</dbReference>